<feature type="transmembrane region" description="Helical" evidence="2">
    <location>
        <begin position="308"/>
        <end position="324"/>
    </location>
</feature>
<protein>
    <recommendedName>
        <fullName evidence="5">Flp pilus assembly protein TadB</fullName>
    </recommendedName>
</protein>
<dbReference type="EMBL" id="JACOQH010000005">
    <property type="protein sequence ID" value="MBC5753954.1"/>
    <property type="molecule type" value="Genomic_DNA"/>
</dbReference>
<evidence type="ECO:0000256" key="1">
    <source>
        <dbReference type="SAM" id="Coils"/>
    </source>
</evidence>
<evidence type="ECO:0000313" key="3">
    <source>
        <dbReference type="EMBL" id="MBC5753954.1"/>
    </source>
</evidence>
<feature type="transmembrane region" description="Helical" evidence="2">
    <location>
        <begin position="210"/>
        <end position="233"/>
    </location>
</feature>
<keyword evidence="2" id="KW-0472">Membrane</keyword>
<feature type="transmembrane region" description="Helical" evidence="2">
    <location>
        <begin position="330"/>
        <end position="349"/>
    </location>
</feature>
<name>A0ABR7IAG3_9FIRM</name>
<sequence>MFVKKRKIQVLGLLSHKNLAREVHMYGYHYSSKTHLFLILGVLTGSIALGLIFRLLPPFILAVVISSLLILPLLILAMYERMYEQKRFSEAGQYVDQMLYSFLKHQKIYASLKDCMRVMKEGGMYEVMEQAVFHIDRGVADTDAGVLREALSGIAAAYPAEKIQTANELMLRVEERGGEFEHSVNLLLQDADVWKRSCYRLQAEKKQRHVETVLCIIFSTFLCGAVLYALNWAGALFPSNGTFDIFSYPIVQLTSTILIIFHLFVFYKSSKNLTADWLSERQVCDEKLVLSGYETVMHYDPDRERKKSILFSAPFFTAAAAGMILEKTLPAVVCLGLAVFLLFQHRIGYKLAKDTVRRELYVRFPQWLMDLALLMQSNNVYVSLRKSRENAAELFASQLDELLCRIEEKPDDVESYTAFFGEFEIPEITSCMQMLYAVAENGNGDVDAQVEHLIRRIHEMQEQIQEASGEHAKFKMDMVFSYPMAAACAKMAVDMTFGMVVMLAMLGSMQLGG</sequence>
<keyword evidence="4" id="KW-1185">Reference proteome</keyword>
<keyword evidence="2" id="KW-1133">Transmembrane helix</keyword>
<keyword evidence="1" id="KW-0175">Coiled coil</keyword>
<accession>A0ABR7IAG3</accession>
<feature type="transmembrane region" description="Helical" evidence="2">
    <location>
        <begin position="35"/>
        <end position="53"/>
    </location>
</feature>
<organism evidence="3 4">
    <name type="scientific">Roseburia yibonii</name>
    <dbReference type="NCBI Taxonomy" id="2763063"/>
    <lineage>
        <taxon>Bacteria</taxon>
        <taxon>Bacillati</taxon>
        <taxon>Bacillota</taxon>
        <taxon>Clostridia</taxon>
        <taxon>Lachnospirales</taxon>
        <taxon>Lachnospiraceae</taxon>
        <taxon>Roseburia</taxon>
    </lineage>
</organism>
<feature type="transmembrane region" description="Helical" evidence="2">
    <location>
        <begin position="482"/>
        <end position="506"/>
    </location>
</feature>
<feature type="transmembrane region" description="Helical" evidence="2">
    <location>
        <begin position="245"/>
        <end position="267"/>
    </location>
</feature>
<evidence type="ECO:0008006" key="5">
    <source>
        <dbReference type="Google" id="ProtNLM"/>
    </source>
</evidence>
<evidence type="ECO:0000256" key="2">
    <source>
        <dbReference type="SAM" id="Phobius"/>
    </source>
</evidence>
<dbReference type="Proteomes" id="UP000621540">
    <property type="component" value="Unassembled WGS sequence"/>
</dbReference>
<keyword evidence="2" id="KW-0812">Transmembrane</keyword>
<feature type="coiled-coil region" evidence="1">
    <location>
        <begin position="450"/>
        <end position="477"/>
    </location>
</feature>
<reference evidence="3 4" key="1">
    <citation type="submission" date="2020-08" db="EMBL/GenBank/DDBJ databases">
        <title>Genome public.</title>
        <authorList>
            <person name="Liu C."/>
            <person name="Sun Q."/>
        </authorList>
    </citation>
    <scope>NUCLEOTIDE SEQUENCE [LARGE SCALE GENOMIC DNA]</scope>
    <source>
        <strain evidence="3 4">BX0805</strain>
    </source>
</reference>
<comment type="caution">
    <text evidence="3">The sequence shown here is derived from an EMBL/GenBank/DDBJ whole genome shotgun (WGS) entry which is preliminary data.</text>
</comment>
<gene>
    <name evidence="3" type="ORF">H8Z76_07930</name>
</gene>
<proteinExistence type="predicted"/>
<feature type="transmembrane region" description="Helical" evidence="2">
    <location>
        <begin position="59"/>
        <end position="79"/>
    </location>
</feature>
<dbReference type="RefSeq" id="WP_186982187.1">
    <property type="nucleotide sequence ID" value="NZ_JACOQH010000005.1"/>
</dbReference>
<evidence type="ECO:0000313" key="4">
    <source>
        <dbReference type="Proteomes" id="UP000621540"/>
    </source>
</evidence>